<dbReference type="RefSeq" id="WP_006616259.1">
    <property type="nucleotide sequence ID" value="NZ_BIMW01000031.1"/>
</dbReference>
<keyword evidence="2" id="KW-1185">Reference proteome</keyword>
<evidence type="ECO:0008006" key="3">
    <source>
        <dbReference type="Google" id="ProtNLM"/>
    </source>
</evidence>
<organism evidence="1 2">
    <name type="scientific">Limnospira platensis NIES-46</name>
    <dbReference type="NCBI Taxonomy" id="1236695"/>
    <lineage>
        <taxon>Bacteria</taxon>
        <taxon>Bacillati</taxon>
        <taxon>Cyanobacteriota</taxon>
        <taxon>Cyanophyceae</taxon>
        <taxon>Oscillatoriophycideae</taxon>
        <taxon>Oscillatoriales</taxon>
        <taxon>Sirenicapillariaceae</taxon>
        <taxon>Limnospira</taxon>
    </lineage>
</organism>
<sequence length="42" mass="5036">MRKPEERLQDILDAIEAIERYVSQGRSAFEDQELVQVWIVHH</sequence>
<reference evidence="1 2" key="1">
    <citation type="journal article" date="2019" name="J Genomics">
        <title>The Draft Genome of a Hydrogen-producing Cyanobacterium, Arthrospira platensis NIES-46.</title>
        <authorList>
            <person name="Suzuki S."/>
            <person name="Yamaguchi H."/>
            <person name="Kawachi M."/>
        </authorList>
    </citation>
    <scope>NUCLEOTIDE SEQUENCE [LARGE SCALE GENOMIC DNA]</scope>
    <source>
        <strain evidence="1 2">NIES-46</strain>
    </source>
</reference>
<dbReference type="Proteomes" id="UP000326169">
    <property type="component" value="Unassembled WGS sequence"/>
</dbReference>
<evidence type="ECO:0000313" key="1">
    <source>
        <dbReference type="EMBL" id="GCE92599.1"/>
    </source>
</evidence>
<protein>
    <recommendedName>
        <fullName evidence="3">DUF86 domain-containing protein</fullName>
    </recommendedName>
</protein>
<dbReference type="EMBL" id="BIMW01000031">
    <property type="protein sequence ID" value="GCE92599.1"/>
    <property type="molecule type" value="Genomic_DNA"/>
</dbReference>
<name>A0A5M3T4Z3_LIMPL</name>
<gene>
    <name evidence="1" type="ORF">NIES46_06390</name>
</gene>
<accession>A0A5M3T4Z3</accession>
<comment type="caution">
    <text evidence="1">The sequence shown here is derived from an EMBL/GenBank/DDBJ whole genome shotgun (WGS) entry which is preliminary data.</text>
</comment>
<evidence type="ECO:0000313" key="2">
    <source>
        <dbReference type="Proteomes" id="UP000326169"/>
    </source>
</evidence>
<dbReference type="GeneID" id="301685994"/>
<proteinExistence type="predicted"/>